<dbReference type="EMBL" id="CM000764">
    <property type="protein sequence ID" value="EES07865.3"/>
    <property type="molecule type" value="Genomic_DNA"/>
</dbReference>
<organism evidence="3 4">
    <name type="scientific">Sorghum bicolor</name>
    <name type="common">Sorghum</name>
    <name type="synonym">Sorghum vulgare</name>
    <dbReference type="NCBI Taxonomy" id="4558"/>
    <lineage>
        <taxon>Eukaryota</taxon>
        <taxon>Viridiplantae</taxon>
        <taxon>Streptophyta</taxon>
        <taxon>Embryophyta</taxon>
        <taxon>Tracheophyta</taxon>
        <taxon>Spermatophyta</taxon>
        <taxon>Magnoliopsida</taxon>
        <taxon>Liliopsida</taxon>
        <taxon>Poales</taxon>
        <taxon>Poaceae</taxon>
        <taxon>PACMAD clade</taxon>
        <taxon>Panicoideae</taxon>
        <taxon>Andropogonodae</taxon>
        <taxon>Andropogoneae</taxon>
        <taxon>Sorghinae</taxon>
        <taxon>Sorghum</taxon>
    </lineage>
</organism>
<reference evidence="4" key="2">
    <citation type="journal article" date="2018" name="Plant J.">
        <title>The Sorghum bicolor reference genome: improved assembly, gene annotations, a transcriptome atlas, and signatures of genome organization.</title>
        <authorList>
            <person name="McCormick R.F."/>
            <person name="Truong S.K."/>
            <person name="Sreedasyam A."/>
            <person name="Jenkins J."/>
            <person name="Shu S."/>
            <person name="Sims D."/>
            <person name="Kennedy M."/>
            <person name="Amirebrahimi M."/>
            <person name="Weers B.D."/>
            <person name="McKinley B."/>
            <person name="Mattison A."/>
            <person name="Morishige D.T."/>
            <person name="Grimwood J."/>
            <person name="Schmutz J."/>
            <person name="Mullet J.E."/>
        </authorList>
    </citation>
    <scope>NUCLEOTIDE SEQUENCE [LARGE SCALE GENOMIC DNA]</scope>
    <source>
        <strain evidence="4">cv. BTx623</strain>
    </source>
</reference>
<feature type="compositionally biased region" description="Polar residues" evidence="1">
    <location>
        <begin position="345"/>
        <end position="360"/>
    </location>
</feature>
<dbReference type="PANTHER" id="PTHR33115">
    <property type="entry name" value="ARM REPEAT SUPERFAMILY PROTEIN"/>
    <property type="match status" value="1"/>
</dbReference>
<proteinExistence type="predicted"/>
<keyword evidence="2" id="KW-0472">Membrane</keyword>
<evidence type="ECO:0000256" key="1">
    <source>
        <dbReference type="SAM" id="MobiDB-lite"/>
    </source>
</evidence>
<accession>C5Y324</accession>
<gene>
    <name evidence="3" type="ORF">SORBI_3005G008101</name>
</gene>
<feature type="compositionally biased region" description="Low complexity" evidence="1">
    <location>
        <begin position="48"/>
        <end position="57"/>
    </location>
</feature>
<reference evidence="3 4" key="1">
    <citation type="journal article" date="2009" name="Nature">
        <title>The Sorghum bicolor genome and the diversification of grasses.</title>
        <authorList>
            <person name="Paterson A.H."/>
            <person name="Bowers J.E."/>
            <person name="Bruggmann R."/>
            <person name="Dubchak I."/>
            <person name="Grimwood J."/>
            <person name="Gundlach H."/>
            <person name="Haberer G."/>
            <person name="Hellsten U."/>
            <person name="Mitros T."/>
            <person name="Poliakov A."/>
            <person name="Schmutz J."/>
            <person name="Spannagl M."/>
            <person name="Tang H."/>
            <person name="Wang X."/>
            <person name="Wicker T."/>
            <person name="Bharti A.K."/>
            <person name="Chapman J."/>
            <person name="Feltus F.A."/>
            <person name="Gowik U."/>
            <person name="Grigoriev I.V."/>
            <person name="Lyons E."/>
            <person name="Maher C.A."/>
            <person name="Martis M."/>
            <person name="Narechania A."/>
            <person name="Otillar R.P."/>
            <person name="Penning B.W."/>
            <person name="Salamov A.A."/>
            <person name="Wang Y."/>
            <person name="Zhang L."/>
            <person name="Carpita N.C."/>
            <person name="Freeling M."/>
            <person name="Gingle A.R."/>
            <person name="Hash C.T."/>
            <person name="Keller B."/>
            <person name="Klein P."/>
            <person name="Kresovich S."/>
            <person name="McCann M.C."/>
            <person name="Ming R."/>
            <person name="Peterson D.G."/>
            <person name="Mehboob-ur-Rahman"/>
            <person name="Ware D."/>
            <person name="Westhoff P."/>
            <person name="Mayer K.F."/>
            <person name="Messing J."/>
            <person name="Rokhsar D.S."/>
        </authorList>
    </citation>
    <scope>NUCLEOTIDE SEQUENCE [LARGE SCALE GENOMIC DNA]</scope>
    <source>
        <strain evidence="4">cv. BTx623</strain>
    </source>
</reference>
<feature type="region of interest" description="Disordered" evidence="1">
    <location>
        <begin position="328"/>
        <end position="401"/>
    </location>
</feature>
<evidence type="ECO:0000313" key="3">
    <source>
        <dbReference type="EMBL" id="EES07865.3"/>
    </source>
</evidence>
<feature type="compositionally biased region" description="Low complexity" evidence="1">
    <location>
        <begin position="8"/>
        <end position="26"/>
    </location>
</feature>
<feature type="region of interest" description="Disordered" evidence="1">
    <location>
        <begin position="1"/>
        <end position="71"/>
    </location>
</feature>
<name>C5Y324_SORBI</name>
<dbReference type="KEGG" id="sbi:8079982"/>
<dbReference type="InParanoid" id="C5Y324"/>
<feature type="transmembrane region" description="Helical" evidence="2">
    <location>
        <begin position="542"/>
        <end position="564"/>
    </location>
</feature>
<keyword evidence="2" id="KW-1133">Transmembrane helix</keyword>
<dbReference type="Proteomes" id="UP000000768">
    <property type="component" value="Chromosome 5"/>
</dbReference>
<dbReference type="AlphaFoldDB" id="C5Y324"/>
<keyword evidence="2" id="KW-0812">Transmembrane</keyword>
<dbReference type="Gramene" id="EES07865">
    <property type="protein sequence ID" value="EES07865"/>
    <property type="gene ID" value="SORBI_3005G008101"/>
</dbReference>
<dbReference type="PANTHER" id="PTHR33115:SF11">
    <property type="entry name" value="OS07G0654700 PROTEIN"/>
    <property type="match status" value="1"/>
</dbReference>
<evidence type="ECO:0000256" key="2">
    <source>
        <dbReference type="SAM" id="Phobius"/>
    </source>
</evidence>
<sequence>METLDANSADASMSPSTPSSGNSLHSDSPQVSAVDPSGSLSPSPPRRPTTSRSNLSLMARTTDAVPSASSTVFSTYTTRSLSLCLAQNSCSSSSSMASSRPPIPTQFLSLNRTTVSDMVPASGIRAAYASASRSSAPPRKLLAAVAHADPDARPWSTRMATEQGAYCSTLRLMERMALLAVLRAPSEDLWNGSRMRLAFRLCASEHTSWCIELKGACGTTVTAPGAACCSKYRNAFTIRSDGVGLLDDLVLFRWGFSTEAARPTSSRQVSTRRSALSRACSSDRRFARANCPDGSYSSLISGVHTAVMSTMDMLLMAATSTMPRMLSMSASTTASRNGMVKKSPAATQPTSLPDTQSATNSSSAHHFSDASALVTSARSTGRKSAMKKESRRSVMVAPMGMPPGSASPSIMGPIMYLNPMASVTSGDSSAAMTTTTKEPSERSAPVGVRLYAMYRPAGRATKPTKSTNATKEARILAVNAGDLASPMRMTAAEQAWMMQLKAEEGVRAPVPWDDDCWVLAPWTWSQDTREELALNLSLLAEAFLQLLASGLGTLALVWATVVLLGGYSTALVRMDFWFTTAIVFVETASATPLSPKLSIMVEPPSSLKPWRARRQRLLSYAPTLTSVAAPRPPRSSA</sequence>
<keyword evidence="4" id="KW-1185">Reference proteome</keyword>
<feature type="compositionally biased region" description="Low complexity" evidence="1">
    <location>
        <begin position="361"/>
        <end position="372"/>
    </location>
</feature>
<evidence type="ECO:0000313" key="4">
    <source>
        <dbReference type="Proteomes" id="UP000000768"/>
    </source>
</evidence>
<protein>
    <submittedName>
        <fullName evidence="3">Uncharacterized protein</fullName>
    </submittedName>
</protein>
<dbReference type="HOGENOM" id="CLU_005126_6_2_1"/>